<evidence type="ECO:0000256" key="1">
    <source>
        <dbReference type="ARBA" id="ARBA00004571"/>
    </source>
</evidence>
<name>A0A7W4NYZ7_9PROT</name>
<comment type="subcellular location">
    <subcellularLocation>
        <location evidence="1 8">Cell outer membrane</location>
        <topology evidence="1 8">Multi-pass membrane protein</topology>
    </subcellularLocation>
</comment>
<evidence type="ECO:0000259" key="11">
    <source>
        <dbReference type="Pfam" id="PF00593"/>
    </source>
</evidence>
<evidence type="ECO:0000256" key="2">
    <source>
        <dbReference type="ARBA" id="ARBA00022448"/>
    </source>
</evidence>
<dbReference type="SUPFAM" id="SSF56935">
    <property type="entry name" value="Porins"/>
    <property type="match status" value="1"/>
</dbReference>
<keyword evidence="5 9" id="KW-0798">TonB box</keyword>
<keyword evidence="2 8" id="KW-0813">Transport</keyword>
<dbReference type="Gene3D" id="2.170.130.10">
    <property type="entry name" value="TonB-dependent receptor, plug domain"/>
    <property type="match status" value="1"/>
</dbReference>
<dbReference type="AlphaFoldDB" id="A0A7W4NYZ7"/>
<dbReference type="Gene3D" id="2.40.170.20">
    <property type="entry name" value="TonB-dependent receptor, beta-barrel domain"/>
    <property type="match status" value="1"/>
</dbReference>
<dbReference type="PROSITE" id="PS52016">
    <property type="entry name" value="TONB_DEPENDENT_REC_3"/>
    <property type="match status" value="1"/>
</dbReference>
<dbReference type="Proteomes" id="UP000559860">
    <property type="component" value="Unassembled WGS sequence"/>
</dbReference>
<evidence type="ECO:0000313" key="14">
    <source>
        <dbReference type="Proteomes" id="UP000559860"/>
    </source>
</evidence>
<evidence type="ECO:0000256" key="5">
    <source>
        <dbReference type="ARBA" id="ARBA00023077"/>
    </source>
</evidence>
<keyword evidence="3 8" id="KW-1134">Transmembrane beta strand</keyword>
<dbReference type="InterPro" id="IPR012910">
    <property type="entry name" value="Plug_dom"/>
</dbReference>
<comment type="caution">
    <text evidence="13">The sequence shown here is derived from an EMBL/GenBank/DDBJ whole genome shotgun (WGS) entry which is preliminary data.</text>
</comment>
<gene>
    <name evidence="13" type="ORF">HLH36_12110</name>
</gene>
<protein>
    <submittedName>
        <fullName evidence="13">TonB-dependent receptor</fullName>
    </submittedName>
</protein>
<feature type="domain" description="TonB-dependent receptor-like beta-barrel" evidence="11">
    <location>
        <begin position="418"/>
        <end position="884"/>
    </location>
</feature>
<keyword evidence="14" id="KW-1185">Reference proteome</keyword>
<dbReference type="RefSeq" id="WP_182986621.1">
    <property type="nucleotide sequence ID" value="NZ_JABEQD010000008.1"/>
</dbReference>
<evidence type="ECO:0000256" key="10">
    <source>
        <dbReference type="SAM" id="MobiDB-lite"/>
    </source>
</evidence>
<proteinExistence type="inferred from homology"/>
<dbReference type="InterPro" id="IPR010104">
    <property type="entry name" value="TonB_rcpt_bac"/>
</dbReference>
<evidence type="ECO:0000256" key="9">
    <source>
        <dbReference type="RuleBase" id="RU003357"/>
    </source>
</evidence>
<dbReference type="InterPro" id="IPR037066">
    <property type="entry name" value="Plug_dom_sf"/>
</dbReference>
<dbReference type="GO" id="GO:0009279">
    <property type="term" value="C:cell outer membrane"/>
    <property type="evidence" value="ECO:0007669"/>
    <property type="project" value="UniProtKB-SubCell"/>
</dbReference>
<organism evidence="13 14">
    <name type="scientific">Gluconacetobacter aggeris</name>
    <dbReference type="NCBI Taxonomy" id="1286186"/>
    <lineage>
        <taxon>Bacteria</taxon>
        <taxon>Pseudomonadati</taxon>
        <taxon>Pseudomonadota</taxon>
        <taxon>Alphaproteobacteria</taxon>
        <taxon>Acetobacterales</taxon>
        <taxon>Acetobacteraceae</taxon>
        <taxon>Gluconacetobacter</taxon>
    </lineage>
</organism>
<sequence>MPASARAGDGTSHQDPLAKGGKAGTRKHMVARHAHRTAQPAAAAAAAAPATAAAIHDDAPAHNGGAGEKFDVIGALTGIAASNASERNAPNAITVRTAEEIRKLPDINMAEAISRMSGVSLQTDTGEGRFVNIRGLDADLSGVTFGGVRVMPSNQASVFGGARAVALDAIPAGMVASVVLTKTMRPDQDGEAMGGTIDLVPRTQEPNGKPFVEFDIGGGAEPLRGTPVVNGQITAGASFGFGGHPGPYGQAGSGVGGGWVSNPRPFSIFATAGMYNDQRGVDDVEEAYSDQQSLGYPDKLLSTIDMRRYQYFRRRYNRGGELDFDPNRDNHFFVRFAESGYHEGYHRYSLIANGLDSGAGDGNCPAPYNCLAGTNQAGFVAPQATFQKQAVERLNTVQNDMATWGGRNTIGRVRIDYHGAWSHGDGNFPLARTATFTDMSGPTAVGYNNMATPNQPTLAALDGTGYANRDYRLTSLADNMQKNSDNEWSGGANALIPLDVLRNQSSLKVGVLVRLRRRTTSQDSRHWTGDGTIPLSSFAYGPDNLYYKNQYNIGPFVDSAGIYALAGTPALPQSDPAGDAISSLQGTQLDHENVYAGYFQYEGNISEALHVMAGMRFEATNGHYQGVLTTIDANGNTVLSPATVRQNYFNYLPDIEFRYTFMPRLIGRLSYSTALARPGFNQNTASTTVDASSGTISRGNPGLPAMTSDAFDASLEYYTGNGGLISVGAFDKEISNYIMPRQDRYVNYGGLTGIVNVVSWKNIPHAQAYGFEAVYNQKFAFLPSILKYTGFEGNYTWINSTGQVHPGIDAPLPSTSNNNINAALYYEDPKFSIRVGVNYVSRNLFAIGGSQATDIWTADRLRVDMSASYSITKNLALYASVKNLTNTPLKFIEGTSDSRPIQREVYYETVLGGVRGHF</sequence>
<keyword evidence="7 8" id="KW-0998">Cell outer membrane</keyword>
<feature type="domain" description="TonB-dependent receptor plug" evidence="12">
    <location>
        <begin position="86"/>
        <end position="195"/>
    </location>
</feature>
<dbReference type="InterPro" id="IPR036942">
    <property type="entry name" value="Beta-barrel_TonB_sf"/>
</dbReference>
<dbReference type="Pfam" id="PF07715">
    <property type="entry name" value="Plug"/>
    <property type="match status" value="1"/>
</dbReference>
<dbReference type="PANTHER" id="PTHR40980:SF4">
    <property type="entry name" value="TONB-DEPENDENT RECEPTOR-LIKE BETA-BARREL DOMAIN-CONTAINING PROTEIN"/>
    <property type="match status" value="1"/>
</dbReference>
<dbReference type="Pfam" id="PF00593">
    <property type="entry name" value="TonB_dep_Rec_b-barrel"/>
    <property type="match status" value="1"/>
</dbReference>
<evidence type="ECO:0000256" key="6">
    <source>
        <dbReference type="ARBA" id="ARBA00023136"/>
    </source>
</evidence>
<keyword evidence="4 8" id="KW-0812">Transmembrane</keyword>
<comment type="similarity">
    <text evidence="8 9">Belongs to the TonB-dependent receptor family.</text>
</comment>
<accession>A0A7W4NYZ7</accession>
<evidence type="ECO:0000256" key="7">
    <source>
        <dbReference type="ARBA" id="ARBA00023237"/>
    </source>
</evidence>
<feature type="region of interest" description="Disordered" evidence="10">
    <location>
        <begin position="1"/>
        <end position="31"/>
    </location>
</feature>
<dbReference type="EMBL" id="JABEQD010000008">
    <property type="protein sequence ID" value="MBB2169093.1"/>
    <property type="molecule type" value="Genomic_DNA"/>
</dbReference>
<dbReference type="InterPro" id="IPR039426">
    <property type="entry name" value="TonB-dep_rcpt-like"/>
</dbReference>
<evidence type="ECO:0000313" key="13">
    <source>
        <dbReference type="EMBL" id="MBB2169093.1"/>
    </source>
</evidence>
<evidence type="ECO:0000256" key="4">
    <source>
        <dbReference type="ARBA" id="ARBA00022692"/>
    </source>
</evidence>
<keyword evidence="6 8" id="KW-0472">Membrane</keyword>
<dbReference type="InterPro" id="IPR000531">
    <property type="entry name" value="Beta-barrel_TonB"/>
</dbReference>
<evidence type="ECO:0000256" key="8">
    <source>
        <dbReference type="PROSITE-ProRule" id="PRU01360"/>
    </source>
</evidence>
<keyword evidence="13" id="KW-0675">Receptor</keyword>
<reference evidence="13 14" key="1">
    <citation type="submission" date="2020-04" db="EMBL/GenBank/DDBJ databases">
        <title>Description of novel Gluconacetobacter.</title>
        <authorList>
            <person name="Sombolestani A."/>
        </authorList>
    </citation>
    <scope>NUCLEOTIDE SEQUENCE [LARGE SCALE GENOMIC DNA]</scope>
    <source>
        <strain evidence="13 14">LMG 27801</strain>
    </source>
</reference>
<evidence type="ECO:0000256" key="3">
    <source>
        <dbReference type="ARBA" id="ARBA00022452"/>
    </source>
</evidence>
<evidence type="ECO:0000259" key="12">
    <source>
        <dbReference type="Pfam" id="PF07715"/>
    </source>
</evidence>
<dbReference type="NCBIfam" id="TIGR01782">
    <property type="entry name" value="TonB-Xanth-Caul"/>
    <property type="match status" value="1"/>
</dbReference>
<dbReference type="PANTHER" id="PTHR40980">
    <property type="entry name" value="PLUG DOMAIN-CONTAINING PROTEIN"/>
    <property type="match status" value="1"/>
</dbReference>